<organism evidence="15 16">
    <name type="scientific">Latimeria chalumnae</name>
    <name type="common">Coelacanth</name>
    <dbReference type="NCBI Taxonomy" id="7897"/>
    <lineage>
        <taxon>Eukaryota</taxon>
        <taxon>Metazoa</taxon>
        <taxon>Chordata</taxon>
        <taxon>Craniata</taxon>
        <taxon>Vertebrata</taxon>
        <taxon>Euteleostomi</taxon>
        <taxon>Coelacanthiformes</taxon>
        <taxon>Coelacanthidae</taxon>
        <taxon>Latimeria</taxon>
    </lineage>
</organism>
<dbReference type="InterPro" id="IPR004170">
    <property type="entry name" value="WWE_dom"/>
</dbReference>
<evidence type="ECO:0000256" key="6">
    <source>
        <dbReference type="ARBA" id="ARBA00022737"/>
    </source>
</evidence>
<dbReference type="GeneTree" id="ENSGT00940000154649"/>
<evidence type="ECO:0000256" key="4">
    <source>
        <dbReference type="ARBA" id="ARBA00022553"/>
    </source>
</evidence>
<dbReference type="FunCoup" id="H3BFX2">
    <property type="interactions" value="920"/>
</dbReference>
<evidence type="ECO:0000259" key="13">
    <source>
        <dbReference type="PROSITE" id="PS50918"/>
    </source>
</evidence>
<feature type="zinc finger region" description="C3H1-type" evidence="11">
    <location>
        <begin position="102"/>
        <end position="127"/>
    </location>
</feature>
<accession>H3BFX2</accession>
<dbReference type="EMBL" id="AFYH01014972">
    <property type="status" value="NOT_ANNOTATED_CDS"/>
    <property type="molecule type" value="Genomic_DNA"/>
</dbReference>
<keyword evidence="7 11" id="KW-0863">Zinc-finger</keyword>
<dbReference type="STRING" id="7897.ENSLACP00000020793"/>
<dbReference type="EMBL" id="AFYH01014973">
    <property type="status" value="NOT_ANNOTATED_CDS"/>
    <property type="molecule type" value="Genomic_DNA"/>
</dbReference>
<dbReference type="Proteomes" id="UP000008672">
    <property type="component" value="Unassembled WGS sequence"/>
</dbReference>
<dbReference type="CDD" id="cd01439">
    <property type="entry name" value="TCCD_inducible_PARP_like"/>
    <property type="match status" value="1"/>
</dbReference>
<evidence type="ECO:0000256" key="2">
    <source>
        <dbReference type="ARBA" id="ARBA00004496"/>
    </source>
</evidence>
<dbReference type="PANTHER" id="PTHR45740">
    <property type="entry name" value="POLY [ADP-RIBOSE] POLYMERASE"/>
    <property type="match status" value="1"/>
</dbReference>
<evidence type="ECO:0000256" key="8">
    <source>
        <dbReference type="ARBA" id="ARBA00022833"/>
    </source>
</evidence>
<dbReference type="Gene3D" id="3.90.228.10">
    <property type="match status" value="1"/>
</dbReference>
<evidence type="ECO:0000256" key="1">
    <source>
        <dbReference type="ARBA" id="ARBA00004123"/>
    </source>
</evidence>
<keyword evidence="8 11" id="KW-0862">Zinc</keyword>
<dbReference type="Pfam" id="PF02825">
    <property type="entry name" value="WWE"/>
    <property type="match status" value="1"/>
</dbReference>
<dbReference type="OMA" id="WKDLDNM"/>
<evidence type="ECO:0000256" key="7">
    <source>
        <dbReference type="ARBA" id="ARBA00022771"/>
    </source>
</evidence>
<dbReference type="AlphaFoldDB" id="H3BFX2"/>
<dbReference type="EMBL" id="AFYH01014975">
    <property type="status" value="NOT_ANNOTATED_CDS"/>
    <property type="molecule type" value="Genomic_DNA"/>
</dbReference>
<dbReference type="GO" id="GO:0008270">
    <property type="term" value="F:zinc ion binding"/>
    <property type="evidence" value="ECO:0007669"/>
    <property type="project" value="UniProtKB-KW"/>
</dbReference>
<keyword evidence="4" id="KW-0597">Phosphoprotein</keyword>
<dbReference type="Pfam" id="PF00644">
    <property type="entry name" value="PARP"/>
    <property type="match status" value="1"/>
</dbReference>
<evidence type="ECO:0000256" key="3">
    <source>
        <dbReference type="ARBA" id="ARBA00022490"/>
    </source>
</evidence>
<dbReference type="Pfam" id="PF23466">
    <property type="entry name" value="WWE_4"/>
    <property type="match status" value="1"/>
</dbReference>
<dbReference type="SUPFAM" id="SSF117839">
    <property type="entry name" value="WWE domain"/>
    <property type="match status" value="1"/>
</dbReference>
<evidence type="ECO:0000256" key="9">
    <source>
        <dbReference type="ARBA" id="ARBA00023242"/>
    </source>
</evidence>
<dbReference type="InterPro" id="IPR056226">
    <property type="entry name" value="WH_PARP12"/>
</dbReference>
<dbReference type="eggNOG" id="ENOG502QSC4">
    <property type="taxonomic scope" value="Eukaryota"/>
</dbReference>
<dbReference type="InterPro" id="IPR051712">
    <property type="entry name" value="ARTD-AVP"/>
</dbReference>
<keyword evidence="6" id="KW-0677">Repeat</keyword>
<dbReference type="EMBL" id="AFYH01014976">
    <property type="status" value="NOT_ANNOTATED_CDS"/>
    <property type="molecule type" value="Genomic_DNA"/>
</dbReference>
<feature type="domain" description="C3H1-type" evidence="12">
    <location>
        <begin position="188"/>
        <end position="210"/>
    </location>
</feature>
<feature type="domain" description="PARP catalytic" evidence="14">
    <location>
        <begin position="486"/>
        <end position="701"/>
    </location>
</feature>
<keyword evidence="9" id="KW-0539">Nucleus</keyword>
<dbReference type="EMBL" id="AFYH01014974">
    <property type="status" value="NOT_ANNOTATED_CDS"/>
    <property type="molecule type" value="Genomic_DNA"/>
</dbReference>
<dbReference type="PROSITE" id="PS51059">
    <property type="entry name" value="PARP_CATALYTIC"/>
    <property type="match status" value="1"/>
</dbReference>
<feature type="domain" description="C3H1-type" evidence="12">
    <location>
        <begin position="102"/>
        <end position="127"/>
    </location>
</feature>
<dbReference type="PROSITE" id="PS50103">
    <property type="entry name" value="ZF_C3H1"/>
    <property type="match status" value="2"/>
</dbReference>
<dbReference type="SUPFAM" id="SSF56399">
    <property type="entry name" value="ADP-ribosylation"/>
    <property type="match status" value="1"/>
</dbReference>
<evidence type="ECO:0000313" key="16">
    <source>
        <dbReference type="Proteomes" id="UP000008672"/>
    </source>
</evidence>
<dbReference type="SMART" id="SM00356">
    <property type="entry name" value="ZnF_C3H1"/>
    <property type="match status" value="1"/>
</dbReference>
<dbReference type="PROSITE" id="PS50918">
    <property type="entry name" value="WWE"/>
    <property type="match status" value="1"/>
</dbReference>
<proteinExistence type="inferred from homology"/>
<evidence type="ECO:0000259" key="14">
    <source>
        <dbReference type="PROSITE" id="PS51059"/>
    </source>
</evidence>
<dbReference type="InterPro" id="IPR012317">
    <property type="entry name" value="Poly(ADP-ribose)pol_cat_dom"/>
</dbReference>
<dbReference type="InterPro" id="IPR037197">
    <property type="entry name" value="WWE_dom_sf"/>
</dbReference>
<dbReference type="InterPro" id="IPR057602">
    <property type="entry name" value="Zfn-CCCH_PARP12"/>
</dbReference>
<reference evidence="15" key="2">
    <citation type="submission" date="2025-08" db="UniProtKB">
        <authorList>
            <consortium name="Ensembl"/>
        </authorList>
    </citation>
    <scope>IDENTIFICATION</scope>
</reference>
<keyword evidence="3" id="KW-0963">Cytoplasm</keyword>
<dbReference type="PANTHER" id="PTHR45740:SF6">
    <property type="entry name" value="PROTEIN MONO-ADP-RIBOSYLTRANSFERASE PARP12"/>
    <property type="match status" value="1"/>
</dbReference>
<keyword evidence="5 11" id="KW-0479">Metal-binding</keyword>
<feature type="zinc finger region" description="C3H1-type" evidence="11">
    <location>
        <begin position="188"/>
        <end position="210"/>
    </location>
</feature>
<evidence type="ECO:0000256" key="5">
    <source>
        <dbReference type="ARBA" id="ARBA00022723"/>
    </source>
</evidence>
<dbReference type="GO" id="GO:0005737">
    <property type="term" value="C:cytoplasm"/>
    <property type="evidence" value="ECO:0007669"/>
    <property type="project" value="UniProtKB-SubCell"/>
</dbReference>
<evidence type="ECO:0000259" key="12">
    <source>
        <dbReference type="PROSITE" id="PS50103"/>
    </source>
</evidence>
<dbReference type="Gene3D" id="3.30.720.50">
    <property type="match status" value="1"/>
</dbReference>
<dbReference type="InterPro" id="IPR000571">
    <property type="entry name" value="Znf_CCCH"/>
</dbReference>
<comment type="similarity">
    <text evidence="10">Belongs to the ARTD/PARP family.</text>
</comment>
<dbReference type="HOGENOM" id="CLU_014825_2_1_1"/>
<evidence type="ECO:0000313" key="15">
    <source>
        <dbReference type="Ensembl" id="ENSLACP00000020793.1"/>
    </source>
</evidence>
<dbReference type="InParanoid" id="H3BFX2"/>
<dbReference type="Bgee" id="ENSLACG00000018265">
    <property type="expression patterns" value="Expressed in pectoral fin and 1 other cell type or tissue"/>
</dbReference>
<sequence>TMARIGDLAIKVLCSNQGALDSTELRRQIQHDLRESLPEQPFLRLLEADKAGRFALVRSDGEKPRGASAEAPSRLVVAATNLRLCKEYPRGECCGRCDQLHLCRYYLCGSCRFTGGRNPCKNSHSIHSQQNLPVLRDHNLQDLDEVGLRQLLLQNDPSLLPEVCQHYNKGNGHFGSCTFKKSCTKLHICQHFIQGNCRFGTQCKRSHDFLQPGTQEPLEGRGLSMGVIHNLLHTYRNIYYIRNYVYLPPEIDEIPINTGCTRRKPSNSDSSVEVDQICLFHIRKNCGFKDKCIRDHFHLPYRWQVFDGTVWKDLPNMEEIEKAYSNPQNSLSFLCVFPLSSVNFPVIDFQKMSCPSYVKTRRLSTVSSVTKPPHFILTTEWIWYWKDELGKWNEYGKSDEGHNPSSVTTAELEEAYQQNENAVKQFVAGRHQYELSFQGMFQRNLVYETKREVRRRPKFVSAQDVKNQIEGKGEAGKAGTPGLRSIPDHWDKSAVPDLGYKLVQLSASLEEYKKVQTFFQRTMPNVSIQNISRIQNLALWEVYQWQKEQMKKRSGGKEVSEKQLFHGTDRNLIDAICQHNFDWRICGAHGTAYGKGRSYFARDASYSHNYARSGSSSRVMFVARVLVGQSTQGKSSFLRPPSKDGNGNLFYDSCVDNESNPSIFVIFEKHQIYPEYLIEYKGKEVPSGTSGVKAVSKNTTVPASASSSSSSSSLFDLLRYFNSRN</sequence>
<dbReference type="EMBL" id="AFYH01014977">
    <property type="status" value="NOT_ANNOTATED_CDS"/>
    <property type="molecule type" value="Genomic_DNA"/>
</dbReference>
<comment type="subcellular location">
    <subcellularLocation>
        <location evidence="2">Cytoplasm</location>
    </subcellularLocation>
    <subcellularLocation>
        <location evidence="1">Nucleus</location>
    </subcellularLocation>
</comment>
<reference evidence="16" key="1">
    <citation type="submission" date="2011-08" db="EMBL/GenBank/DDBJ databases">
        <title>The draft genome of Latimeria chalumnae.</title>
        <authorList>
            <person name="Di Palma F."/>
            <person name="Alfoldi J."/>
            <person name="Johnson J."/>
            <person name="Berlin A."/>
            <person name="Gnerre S."/>
            <person name="Jaffe D."/>
            <person name="MacCallum I."/>
            <person name="Young S."/>
            <person name="Walker B.J."/>
            <person name="Lander E."/>
            <person name="Lindblad-Toh K."/>
        </authorList>
    </citation>
    <scope>NUCLEOTIDE SEQUENCE [LARGE SCALE GENOMIC DNA]</scope>
    <source>
        <strain evidence="16">Wild caught</strain>
    </source>
</reference>
<evidence type="ECO:0000256" key="10">
    <source>
        <dbReference type="ARBA" id="ARBA00024347"/>
    </source>
</evidence>
<keyword evidence="16" id="KW-1185">Reference proteome</keyword>
<evidence type="ECO:0000256" key="11">
    <source>
        <dbReference type="PROSITE-ProRule" id="PRU00723"/>
    </source>
</evidence>
<gene>
    <name evidence="15" type="primary">PARP12</name>
</gene>
<protein>
    <submittedName>
        <fullName evidence="15">Poly(ADP-ribose) polymerase family member 12</fullName>
    </submittedName>
</protein>
<dbReference type="Pfam" id="PF25261">
    <property type="entry name" value="zf-CCCH_PARP12"/>
    <property type="match status" value="1"/>
</dbReference>
<dbReference type="GO" id="GO:1990404">
    <property type="term" value="F:NAD+-protein mono-ADP-ribosyltransferase activity"/>
    <property type="evidence" value="ECO:0007669"/>
    <property type="project" value="TreeGrafter"/>
</dbReference>
<dbReference type="Ensembl" id="ENSLACT00000020933.1">
    <property type="protein sequence ID" value="ENSLACP00000020793.1"/>
    <property type="gene ID" value="ENSLACG00000018265.1"/>
</dbReference>
<name>H3BFX2_LATCH</name>
<dbReference type="GO" id="GO:0003950">
    <property type="term" value="F:NAD+ poly-ADP-ribosyltransferase activity"/>
    <property type="evidence" value="ECO:0007669"/>
    <property type="project" value="InterPro"/>
</dbReference>
<feature type="domain" description="WWE" evidence="13">
    <location>
        <begin position="368"/>
        <end position="455"/>
    </location>
</feature>
<dbReference type="GO" id="GO:0005634">
    <property type="term" value="C:nucleus"/>
    <property type="evidence" value="ECO:0007669"/>
    <property type="project" value="UniProtKB-SubCell"/>
</dbReference>
<dbReference type="Pfam" id="PF24356">
    <property type="entry name" value="WHD_PARP12"/>
    <property type="match status" value="1"/>
</dbReference>
<reference evidence="15" key="3">
    <citation type="submission" date="2025-09" db="UniProtKB">
        <authorList>
            <consortium name="Ensembl"/>
        </authorList>
    </citation>
    <scope>IDENTIFICATION</scope>
</reference>